<keyword evidence="10" id="KW-1185">Reference proteome</keyword>
<dbReference type="AlphaFoldDB" id="A0A3S5CUZ3"/>
<evidence type="ECO:0000256" key="6">
    <source>
        <dbReference type="ARBA" id="ARBA00023136"/>
    </source>
</evidence>
<dbReference type="InterPro" id="IPR052221">
    <property type="entry name" value="SLC35F_Transporter"/>
</dbReference>
<keyword evidence="4 8" id="KW-0812">Transmembrane</keyword>
<evidence type="ECO:0000313" key="9">
    <source>
        <dbReference type="EMBL" id="VEL40135.1"/>
    </source>
</evidence>
<dbReference type="SUPFAM" id="SSF103481">
    <property type="entry name" value="Multidrug resistance efflux transporter EmrE"/>
    <property type="match status" value="1"/>
</dbReference>
<dbReference type="Pfam" id="PF06027">
    <property type="entry name" value="SLC35F"/>
    <property type="match status" value="1"/>
</dbReference>
<evidence type="ECO:0000256" key="7">
    <source>
        <dbReference type="ARBA" id="ARBA00037727"/>
    </source>
</evidence>
<comment type="subcellular location">
    <subcellularLocation>
        <location evidence="1">Membrane</location>
        <topology evidence="1">Multi-pass membrane protein</topology>
    </subcellularLocation>
</comment>
<dbReference type="PANTHER" id="PTHR14233:SF4">
    <property type="entry name" value="SOLUTE CARRIER FAMILY 35 MEMBER F2"/>
    <property type="match status" value="1"/>
</dbReference>
<dbReference type="Proteomes" id="UP000784294">
    <property type="component" value="Unassembled WGS sequence"/>
</dbReference>
<evidence type="ECO:0000256" key="3">
    <source>
        <dbReference type="ARBA" id="ARBA00022448"/>
    </source>
</evidence>
<evidence type="ECO:0000256" key="1">
    <source>
        <dbReference type="ARBA" id="ARBA00004141"/>
    </source>
</evidence>
<dbReference type="OrthoDB" id="429955at2759"/>
<dbReference type="EMBL" id="CAAALY010263806">
    <property type="protein sequence ID" value="VEL40135.1"/>
    <property type="molecule type" value="Genomic_DNA"/>
</dbReference>
<keyword evidence="3" id="KW-0813">Transport</keyword>
<feature type="transmembrane region" description="Helical" evidence="8">
    <location>
        <begin position="71"/>
        <end position="89"/>
    </location>
</feature>
<dbReference type="GO" id="GO:0016020">
    <property type="term" value="C:membrane"/>
    <property type="evidence" value="ECO:0007669"/>
    <property type="project" value="UniProtKB-SubCell"/>
</dbReference>
<name>A0A3S5CUZ3_9PLAT</name>
<dbReference type="InterPro" id="IPR037185">
    <property type="entry name" value="EmrE-like"/>
</dbReference>
<keyword evidence="5 8" id="KW-1133">Transmembrane helix</keyword>
<comment type="caution">
    <text evidence="9">The sequence shown here is derived from an EMBL/GenBank/DDBJ whole genome shotgun (WGS) entry which is preliminary data.</text>
</comment>
<evidence type="ECO:0000256" key="2">
    <source>
        <dbReference type="ARBA" id="ARBA00007863"/>
    </source>
</evidence>
<sequence>MSPLLGVWCQKWPHRGAWYLLAGVLDVHANWAVVTAYSWTSITSIQLLDCLSIPTCLLLSWACLGRRYTRLQLISVVCCLVGVAGMVYADYLNRPHDSVATASNLTEVRANCYAISSALLTKRLWKRPTISP</sequence>
<feature type="transmembrane region" description="Helical" evidence="8">
    <location>
        <begin position="45"/>
        <end position="64"/>
    </location>
</feature>
<evidence type="ECO:0000256" key="4">
    <source>
        <dbReference type="ARBA" id="ARBA00022692"/>
    </source>
</evidence>
<evidence type="ECO:0000313" key="10">
    <source>
        <dbReference type="Proteomes" id="UP000784294"/>
    </source>
</evidence>
<evidence type="ECO:0000256" key="5">
    <source>
        <dbReference type="ARBA" id="ARBA00022989"/>
    </source>
</evidence>
<protein>
    <submittedName>
        <fullName evidence="9">Uncharacterized protein</fullName>
    </submittedName>
</protein>
<gene>
    <name evidence="9" type="ORF">PXEA_LOCUS33575</name>
</gene>
<comment type="similarity">
    <text evidence="2">Belongs to the SLC35F solute transporter family.</text>
</comment>
<proteinExistence type="inferred from homology"/>
<organism evidence="9 10">
    <name type="scientific">Protopolystoma xenopodis</name>
    <dbReference type="NCBI Taxonomy" id="117903"/>
    <lineage>
        <taxon>Eukaryota</taxon>
        <taxon>Metazoa</taxon>
        <taxon>Spiralia</taxon>
        <taxon>Lophotrochozoa</taxon>
        <taxon>Platyhelminthes</taxon>
        <taxon>Monogenea</taxon>
        <taxon>Polyopisthocotylea</taxon>
        <taxon>Polystomatidea</taxon>
        <taxon>Polystomatidae</taxon>
        <taxon>Protopolystoma</taxon>
    </lineage>
</organism>
<dbReference type="PANTHER" id="PTHR14233">
    <property type="entry name" value="DUF914-RELATED"/>
    <property type="match status" value="1"/>
</dbReference>
<accession>A0A3S5CUZ3</accession>
<keyword evidence="6 8" id="KW-0472">Membrane</keyword>
<dbReference type="GO" id="GO:0022857">
    <property type="term" value="F:transmembrane transporter activity"/>
    <property type="evidence" value="ECO:0007669"/>
    <property type="project" value="InterPro"/>
</dbReference>
<dbReference type="InterPro" id="IPR009262">
    <property type="entry name" value="SLC35_F1/F2/F6"/>
</dbReference>
<comment type="function">
    <text evidence="7">Putative solute transporter.</text>
</comment>
<evidence type="ECO:0000256" key="8">
    <source>
        <dbReference type="SAM" id="Phobius"/>
    </source>
</evidence>
<reference evidence="9" key="1">
    <citation type="submission" date="2018-11" db="EMBL/GenBank/DDBJ databases">
        <authorList>
            <consortium name="Pathogen Informatics"/>
        </authorList>
    </citation>
    <scope>NUCLEOTIDE SEQUENCE</scope>
</reference>